<feature type="chain" id="PRO_5031236571" description="Secreted protein" evidence="1">
    <location>
        <begin position="21"/>
        <end position="100"/>
    </location>
</feature>
<dbReference type="AlphaFoldDB" id="A0A7U2I4X7"/>
<organism evidence="2 3">
    <name type="scientific">Phaeosphaeria nodorum (strain SN15 / ATCC MYA-4574 / FGSC 10173)</name>
    <name type="common">Glume blotch fungus</name>
    <name type="synonym">Parastagonospora nodorum</name>
    <dbReference type="NCBI Taxonomy" id="321614"/>
    <lineage>
        <taxon>Eukaryota</taxon>
        <taxon>Fungi</taxon>
        <taxon>Dikarya</taxon>
        <taxon>Ascomycota</taxon>
        <taxon>Pezizomycotina</taxon>
        <taxon>Dothideomycetes</taxon>
        <taxon>Pleosporomycetidae</taxon>
        <taxon>Pleosporales</taxon>
        <taxon>Pleosporineae</taxon>
        <taxon>Phaeosphaeriaceae</taxon>
        <taxon>Parastagonospora</taxon>
    </lineage>
</organism>
<reference evidence="3" key="1">
    <citation type="journal article" date="2021" name="BMC Genomics">
        <title>Chromosome-level genome assembly and manually-curated proteome of model necrotroph Parastagonospora nodorum Sn15 reveals a genome-wide trove of candidate effector homologs, and redundancy of virulence-related functions within an accessory chromosome.</title>
        <authorList>
            <person name="Bertazzoni S."/>
            <person name="Jones D.A.B."/>
            <person name="Phan H.T."/>
            <person name="Tan K.-C."/>
            <person name="Hane J.K."/>
        </authorList>
    </citation>
    <scope>NUCLEOTIDE SEQUENCE [LARGE SCALE GENOMIC DNA]</scope>
    <source>
        <strain evidence="3">SN15 / ATCC MYA-4574 / FGSC 10173)</strain>
    </source>
</reference>
<accession>A0A7U2I4X7</accession>
<evidence type="ECO:0008006" key="4">
    <source>
        <dbReference type="Google" id="ProtNLM"/>
    </source>
</evidence>
<dbReference type="Proteomes" id="UP000663193">
    <property type="component" value="Chromosome 10"/>
</dbReference>
<keyword evidence="3" id="KW-1185">Reference proteome</keyword>
<keyword evidence="1" id="KW-0732">Signal</keyword>
<evidence type="ECO:0000313" key="3">
    <source>
        <dbReference type="Proteomes" id="UP000663193"/>
    </source>
</evidence>
<proteinExistence type="predicted"/>
<feature type="signal peptide" evidence="1">
    <location>
        <begin position="1"/>
        <end position="20"/>
    </location>
</feature>
<protein>
    <recommendedName>
        <fullName evidence="4">Secreted protein</fullName>
    </recommendedName>
</protein>
<gene>
    <name evidence="2" type="ORF">JI435_414340</name>
</gene>
<dbReference type="EMBL" id="CP069032">
    <property type="protein sequence ID" value="QRC99976.1"/>
    <property type="molecule type" value="Genomic_DNA"/>
</dbReference>
<dbReference type="VEuPathDB" id="FungiDB:JI435_414340"/>
<name>A0A7U2I4X7_PHANO</name>
<evidence type="ECO:0000256" key="1">
    <source>
        <dbReference type="SAM" id="SignalP"/>
    </source>
</evidence>
<evidence type="ECO:0000313" key="2">
    <source>
        <dbReference type="EMBL" id="QRC99976.1"/>
    </source>
</evidence>
<sequence length="100" mass="11165">MLSSLLPLLILPTFWAPTGCSQDHLSSSYQLACSWCVSNLPCLMDRHNPKACSHILFHQFTPHPVLARYSWSSPSHRRHAAPLRARMLGVSTNTHSGTPM</sequence>